<dbReference type="InterPro" id="IPR042204">
    <property type="entry name" value="2Fe-2S-bd_N"/>
</dbReference>
<dbReference type="Pfam" id="PF07992">
    <property type="entry name" value="Pyr_redox_2"/>
    <property type="match status" value="1"/>
</dbReference>
<dbReference type="AlphaFoldDB" id="A0A9E8CTK3"/>
<evidence type="ECO:0000259" key="4">
    <source>
        <dbReference type="Pfam" id="PF07992"/>
    </source>
</evidence>
<dbReference type="Gene3D" id="3.50.50.60">
    <property type="entry name" value="FAD/NAD(P)-binding domain"/>
    <property type="match status" value="2"/>
</dbReference>
<evidence type="ECO:0000259" key="6">
    <source>
        <dbReference type="Pfam" id="PF17806"/>
    </source>
</evidence>
<dbReference type="SUPFAM" id="SSF101790">
    <property type="entry name" value="Aminomethyltransferase beta-barrel domain"/>
    <property type="match status" value="1"/>
</dbReference>
<dbReference type="Gene3D" id="3.10.20.440">
    <property type="entry name" value="2Fe-2S iron-sulphur cluster binding domain, sarcosine oxidase, alpha subunit, N-terminal domain"/>
    <property type="match status" value="1"/>
</dbReference>
<keyword evidence="2" id="KW-0560">Oxidoreductase</keyword>
<dbReference type="Pfam" id="PF08669">
    <property type="entry name" value="GCV_T_C"/>
    <property type="match status" value="1"/>
</dbReference>
<proteinExistence type="inferred from homology"/>
<dbReference type="Pfam" id="PF01571">
    <property type="entry name" value="GCV_T"/>
    <property type="match status" value="1"/>
</dbReference>
<feature type="domain" description="GCVT N-terminal" evidence="3">
    <location>
        <begin position="593"/>
        <end position="861"/>
    </location>
</feature>
<dbReference type="InterPro" id="IPR041117">
    <property type="entry name" value="SoxA_A3"/>
</dbReference>
<evidence type="ECO:0000259" key="5">
    <source>
        <dbReference type="Pfam" id="PF08669"/>
    </source>
</evidence>
<gene>
    <name evidence="7" type="ORF">NWE54_09410</name>
</gene>
<dbReference type="Gene3D" id="3.30.1360.120">
    <property type="entry name" value="Probable tRNA modification gtpase trme, domain 1"/>
    <property type="match status" value="1"/>
</dbReference>
<dbReference type="PRINTS" id="PR00469">
    <property type="entry name" value="PNDRDTASEII"/>
</dbReference>
<name>A0A9E8CTK3_9HYPH</name>
<dbReference type="GO" id="GO:0046653">
    <property type="term" value="P:tetrahydrofolate metabolic process"/>
    <property type="evidence" value="ECO:0007669"/>
    <property type="project" value="InterPro"/>
</dbReference>
<evidence type="ECO:0000259" key="3">
    <source>
        <dbReference type="Pfam" id="PF01571"/>
    </source>
</evidence>
<accession>A0A9E8CTK3</accession>
<dbReference type="InterPro" id="IPR027266">
    <property type="entry name" value="TrmE/GcvT-like"/>
</dbReference>
<feature type="domain" description="SoxA A3" evidence="6">
    <location>
        <begin position="495"/>
        <end position="578"/>
    </location>
</feature>
<dbReference type="InterPro" id="IPR036188">
    <property type="entry name" value="FAD/NAD-bd_sf"/>
</dbReference>
<dbReference type="InterPro" id="IPR006222">
    <property type="entry name" value="GCVT_N"/>
</dbReference>
<evidence type="ECO:0000313" key="7">
    <source>
        <dbReference type="EMBL" id="UZF88976.1"/>
    </source>
</evidence>
<dbReference type="PANTHER" id="PTHR43757">
    <property type="entry name" value="AMINOMETHYLTRANSFERASE"/>
    <property type="match status" value="1"/>
</dbReference>
<evidence type="ECO:0000256" key="2">
    <source>
        <dbReference type="ARBA" id="ARBA00023002"/>
    </source>
</evidence>
<dbReference type="InterPro" id="IPR028896">
    <property type="entry name" value="GcvT/YgfZ/DmdA"/>
</dbReference>
<dbReference type="GO" id="GO:0008115">
    <property type="term" value="F:sarcosine oxidase activity"/>
    <property type="evidence" value="ECO:0007669"/>
    <property type="project" value="InterPro"/>
</dbReference>
<organism evidence="7">
    <name type="scientific">Bosea sp. NBC_00436</name>
    <dbReference type="NCBI Taxonomy" id="2969620"/>
    <lineage>
        <taxon>Bacteria</taxon>
        <taxon>Pseudomonadati</taxon>
        <taxon>Pseudomonadota</taxon>
        <taxon>Alphaproteobacteria</taxon>
        <taxon>Hyphomicrobiales</taxon>
        <taxon>Boseaceae</taxon>
        <taxon>Bosea</taxon>
    </lineage>
</organism>
<dbReference type="PANTHER" id="PTHR43757:SF2">
    <property type="entry name" value="AMINOMETHYLTRANSFERASE, MITOCHONDRIAL"/>
    <property type="match status" value="1"/>
</dbReference>
<dbReference type="InterPro" id="IPR013977">
    <property type="entry name" value="GcvT_C"/>
</dbReference>
<protein>
    <submittedName>
        <fullName evidence="7">Sarcosine oxidase subunit alpha family protein</fullName>
    </submittedName>
</protein>
<dbReference type="PRINTS" id="PR00368">
    <property type="entry name" value="FADPNR"/>
</dbReference>
<evidence type="ECO:0000256" key="1">
    <source>
        <dbReference type="ARBA" id="ARBA00008609"/>
    </source>
</evidence>
<reference evidence="7" key="1">
    <citation type="submission" date="2022-08" db="EMBL/GenBank/DDBJ databases">
        <title>Complete Genome Sequences of 2 Bosea sp. soil isolates.</title>
        <authorList>
            <person name="Alvarez Arevalo M."/>
            <person name="Sterndorff E.B."/>
            <person name="Faurdal D."/>
            <person name="Joergensen T.S."/>
            <person name="Weber T."/>
        </authorList>
    </citation>
    <scope>NUCLEOTIDE SEQUENCE</scope>
    <source>
        <strain evidence="7">NBC_00436</strain>
    </source>
</reference>
<dbReference type="SUPFAM" id="SSF103025">
    <property type="entry name" value="Folate-binding domain"/>
    <property type="match status" value="1"/>
</dbReference>
<feature type="domain" description="Aminomethyltransferase C-terminal" evidence="5">
    <location>
        <begin position="883"/>
        <end position="966"/>
    </location>
</feature>
<dbReference type="InterPro" id="IPR029043">
    <property type="entry name" value="GcvT/YgfZ_C"/>
</dbReference>
<dbReference type="PIRSF" id="PIRSF037980">
    <property type="entry name" value="SoxA"/>
    <property type="match status" value="1"/>
</dbReference>
<sequence length="974" mass="104164">MTSKRLPSGGSVDRAETIRFSFDGRTFTGHPGDTLASALLANGVRLVGRSFKYHRPRGIMTAGPEEPNALVELRDGARREPNSKATEIELHDGLVSASQNRWPSLSFDLMAVNGLAGPVFSAGFYYKTFMWPKSFWEKLYEPLIRRAAGLGRAASQPDPDHYEAMHAHCDVLVVGSGAAGLAAARAAGESGARVILCERDFLLGGGLLLSPADEAWRKEMLASLEGLPNVEILTRTNVFGYYDHNLLGAVERVADHKVQPDPHEVRQRYRTFRAKQVVLATGASERLIALPGNDRPGTMMAGAALTYLRRFGVAPGRNAVVFTNNDSAYETALALAEARTGKVTLVDVRAQSSLADALTERGVNVRLGCEVSSFDGKTAVIRRRGGAGGEKIVADLLSLSGGWNPNVQLASQSGAKPRWDETLASHFPGDPVQAERSAGAGNGTFGIGAAAREGAKAGLEAAAAAGFEKASNFSLPETGKAEQPIAPFWEVKAPGKSFVDLQHDVTAADIRLAHREGFSHVEHAKRYTTHGMATDQGKLGSLVGSAILAEARGETVDAVGVPTHRPYTMPVAFGALAGHASGPHFQPVRRTALHDWHLRNGAAMQPTGAWLRPFFYPKPGETGWDPIFREARAVRSSVGICDVSTLGKIDVQGPDAATFLDRLYINTFSTLAVGKCRYGVMLREDGIVFDDGTTSRLAEDHFLVTTTTGNAAPVLEHMEFHAQTVWPELDVQFCSVTDQWAQIAVAGPKSRETLAAAVEGLDIANEAFPFMGVGEGKIAGVPVRLFRISFSGELAYEIAAPSGQAETVWEAILAAGKPFGIVPYGLEAMSLMRVEKGHAAGPELNGQTTAADLGMGRMMKKSGDVIGRVLAGRHGLADPGRPRLVGVRPVDASKRLRGGAHIVREPNSGTSMGWVSSVTQSIEHNCWIGLALVENAEAVKGQRLFAVSPLHDENVEVTITSPHHVDPENARVRA</sequence>
<dbReference type="Pfam" id="PF13510">
    <property type="entry name" value="Fer2_4"/>
    <property type="match status" value="1"/>
</dbReference>
<dbReference type="InterPro" id="IPR006277">
    <property type="entry name" value="Sarcosine_oxidase_asu"/>
</dbReference>
<comment type="similarity">
    <text evidence="1">Belongs to the GcvT family.</text>
</comment>
<dbReference type="NCBIfam" id="TIGR01372">
    <property type="entry name" value="soxA"/>
    <property type="match status" value="1"/>
</dbReference>
<feature type="domain" description="FAD/NAD(P)-binding" evidence="4">
    <location>
        <begin position="170"/>
        <end position="416"/>
    </location>
</feature>
<dbReference type="SUPFAM" id="SSF51905">
    <property type="entry name" value="FAD/NAD(P)-binding domain"/>
    <property type="match status" value="1"/>
</dbReference>
<dbReference type="InterPro" id="IPR023753">
    <property type="entry name" value="FAD/NAD-binding_dom"/>
</dbReference>
<dbReference type="EMBL" id="CP102774">
    <property type="protein sequence ID" value="UZF88976.1"/>
    <property type="molecule type" value="Genomic_DNA"/>
</dbReference>
<dbReference type="Pfam" id="PF17806">
    <property type="entry name" value="SO_alpha_A3"/>
    <property type="match status" value="1"/>
</dbReference>